<evidence type="ECO:0000256" key="6">
    <source>
        <dbReference type="SAM" id="MobiDB-lite"/>
    </source>
</evidence>
<name>A0AAN7AJM6_9PEZI</name>
<feature type="domain" description="FAD-binding" evidence="7">
    <location>
        <begin position="8"/>
        <end position="362"/>
    </location>
</feature>
<evidence type="ECO:0000256" key="1">
    <source>
        <dbReference type="ARBA" id="ARBA00001974"/>
    </source>
</evidence>
<evidence type="ECO:0000256" key="3">
    <source>
        <dbReference type="ARBA" id="ARBA00022630"/>
    </source>
</evidence>
<feature type="region of interest" description="Disordered" evidence="6">
    <location>
        <begin position="433"/>
        <end position="452"/>
    </location>
</feature>
<keyword evidence="4" id="KW-0274">FAD</keyword>
<protein>
    <recommendedName>
        <fullName evidence="7">FAD-binding domain-containing protein</fullName>
    </recommendedName>
</protein>
<dbReference type="GO" id="GO:0071949">
    <property type="term" value="F:FAD binding"/>
    <property type="evidence" value="ECO:0007669"/>
    <property type="project" value="InterPro"/>
</dbReference>
<dbReference type="PANTHER" id="PTHR47356:SF2">
    <property type="entry name" value="FAD-BINDING DOMAIN-CONTAINING PROTEIN-RELATED"/>
    <property type="match status" value="1"/>
</dbReference>
<evidence type="ECO:0000256" key="5">
    <source>
        <dbReference type="ARBA" id="ARBA00023002"/>
    </source>
</evidence>
<dbReference type="InterPro" id="IPR036188">
    <property type="entry name" value="FAD/NAD-bd_sf"/>
</dbReference>
<comment type="cofactor">
    <cofactor evidence="1">
        <name>FAD</name>
        <dbReference type="ChEBI" id="CHEBI:57692"/>
    </cofactor>
</comment>
<dbReference type="AlphaFoldDB" id="A0AAN7AJM6"/>
<organism evidence="8 9">
    <name type="scientific">Podospora australis</name>
    <dbReference type="NCBI Taxonomy" id="1536484"/>
    <lineage>
        <taxon>Eukaryota</taxon>
        <taxon>Fungi</taxon>
        <taxon>Dikarya</taxon>
        <taxon>Ascomycota</taxon>
        <taxon>Pezizomycotina</taxon>
        <taxon>Sordariomycetes</taxon>
        <taxon>Sordariomycetidae</taxon>
        <taxon>Sordariales</taxon>
        <taxon>Podosporaceae</taxon>
        <taxon>Podospora</taxon>
    </lineage>
</organism>
<reference evidence="8" key="1">
    <citation type="journal article" date="2023" name="Mol. Phylogenet. Evol.">
        <title>Genome-scale phylogeny and comparative genomics of the fungal order Sordariales.</title>
        <authorList>
            <person name="Hensen N."/>
            <person name="Bonometti L."/>
            <person name="Westerberg I."/>
            <person name="Brannstrom I.O."/>
            <person name="Guillou S."/>
            <person name="Cros-Aarteil S."/>
            <person name="Calhoun S."/>
            <person name="Haridas S."/>
            <person name="Kuo A."/>
            <person name="Mondo S."/>
            <person name="Pangilinan J."/>
            <person name="Riley R."/>
            <person name="LaButti K."/>
            <person name="Andreopoulos B."/>
            <person name="Lipzen A."/>
            <person name="Chen C."/>
            <person name="Yan M."/>
            <person name="Daum C."/>
            <person name="Ng V."/>
            <person name="Clum A."/>
            <person name="Steindorff A."/>
            <person name="Ohm R.A."/>
            <person name="Martin F."/>
            <person name="Silar P."/>
            <person name="Natvig D.O."/>
            <person name="Lalanne C."/>
            <person name="Gautier V."/>
            <person name="Ament-Velasquez S.L."/>
            <person name="Kruys A."/>
            <person name="Hutchinson M.I."/>
            <person name="Powell A.J."/>
            <person name="Barry K."/>
            <person name="Miller A.N."/>
            <person name="Grigoriev I.V."/>
            <person name="Debuchy R."/>
            <person name="Gladieux P."/>
            <person name="Hiltunen Thoren M."/>
            <person name="Johannesson H."/>
        </authorList>
    </citation>
    <scope>NUCLEOTIDE SEQUENCE</scope>
    <source>
        <strain evidence="8">PSN309</strain>
    </source>
</reference>
<reference evidence="8" key="2">
    <citation type="submission" date="2023-05" db="EMBL/GenBank/DDBJ databases">
        <authorList>
            <consortium name="Lawrence Berkeley National Laboratory"/>
            <person name="Steindorff A."/>
            <person name="Hensen N."/>
            <person name="Bonometti L."/>
            <person name="Westerberg I."/>
            <person name="Brannstrom I.O."/>
            <person name="Guillou S."/>
            <person name="Cros-Aarteil S."/>
            <person name="Calhoun S."/>
            <person name="Haridas S."/>
            <person name="Kuo A."/>
            <person name="Mondo S."/>
            <person name="Pangilinan J."/>
            <person name="Riley R."/>
            <person name="Labutti K."/>
            <person name="Andreopoulos B."/>
            <person name="Lipzen A."/>
            <person name="Chen C."/>
            <person name="Yanf M."/>
            <person name="Daum C."/>
            <person name="Ng V."/>
            <person name="Clum A."/>
            <person name="Ohm R."/>
            <person name="Martin F."/>
            <person name="Silar P."/>
            <person name="Natvig D."/>
            <person name="Lalanne C."/>
            <person name="Gautier V."/>
            <person name="Ament-Velasquez S.L."/>
            <person name="Kruys A."/>
            <person name="Hutchinson M.I."/>
            <person name="Powell A.J."/>
            <person name="Barry K."/>
            <person name="Miller A.N."/>
            <person name="Grigoriev I.V."/>
            <person name="Debuchy R."/>
            <person name="Gladieux P."/>
            <person name="Thoren M.H."/>
            <person name="Johannesson H."/>
        </authorList>
    </citation>
    <scope>NUCLEOTIDE SEQUENCE</scope>
    <source>
        <strain evidence="8">PSN309</strain>
    </source>
</reference>
<evidence type="ECO:0000313" key="9">
    <source>
        <dbReference type="Proteomes" id="UP001302126"/>
    </source>
</evidence>
<dbReference type="EMBL" id="MU864388">
    <property type="protein sequence ID" value="KAK4188467.1"/>
    <property type="molecule type" value="Genomic_DNA"/>
</dbReference>
<dbReference type="SUPFAM" id="SSF51905">
    <property type="entry name" value="FAD/NAD(P)-binding domain"/>
    <property type="match status" value="1"/>
</dbReference>
<dbReference type="GO" id="GO:0004497">
    <property type="term" value="F:monooxygenase activity"/>
    <property type="evidence" value="ECO:0007669"/>
    <property type="project" value="InterPro"/>
</dbReference>
<sequence>MPRDESFSALIVGGGPVGLTMAHALSRVGIDFTLLEANGSFDEDLGAAIGLFPNTLRVMSQLRLCEKLQSIGEPLHYKVHQTYDGKVYDRVSYDSLIKENHGAVPLLCSRRELISTLYNALPENIVSSKIHTSKTVTSVTQTDTRATATCSDGTVYSASIVIGAEGVHSVVRRSIQASMRVSDNFDGDSFLAEYRLYWFTYPRVTEMDHCYEVHGKDLSTLMASNQDISFMFVYDRLPTPTREHVRYTTQDIDEAAKRAADLPIGTTGLKQSQVWDKRMKVGMTNAPEGILRKWFHGWLVLVGDAAHVVTPTAGLGLNAGIQDVVALTNELCKIRDGRQDLESGLQRYVDARWELANQIKQASAFETRRAGWKNYIYQFLDRWVLSIPWVATLLYNKLTAPKVAECLVFEELPGVKERFKGRVKWVHPMPSPVASGTASGWGLQDGSAAHTR</sequence>
<evidence type="ECO:0000313" key="8">
    <source>
        <dbReference type="EMBL" id="KAK4188467.1"/>
    </source>
</evidence>
<dbReference type="Proteomes" id="UP001302126">
    <property type="component" value="Unassembled WGS sequence"/>
</dbReference>
<comment type="similarity">
    <text evidence="2">Belongs to the paxM FAD-dependent monooxygenase family.</text>
</comment>
<gene>
    <name evidence="8" type="ORF">QBC35DRAFT_408425</name>
</gene>
<dbReference type="InterPro" id="IPR050562">
    <property type="entry name" value="FAD_mOase_fung"/>
</dbReference>
<evidence type="ECO:0000256" key="4">
    <source>
        <dbReference type="ARBA" id="ARBA00022827"/>
    </source>
</evidence>
<keyword evidence="5" id="KW-0560">Oxidoreductase</keyword>
<proteinExistence type="inferred from homology"/>
<evidence type="ECO:0000256" key="2">
    <source>
        <dbReference type="ARBA" id="ARBA00007992"/>
    </source>
</evidence>
<comment type="caution">
    <text evidence="8">The sequence shown here is derived from an EMBL/GenBank/DDBJ whole genome shotgun (WGS) entry which is preliminary data.</text>
</comment>
<accession>A0AAN7AJM6</accession>
<keyword evidence="3" id="KW-0285">Flavoprotein</keyword>
<keyword evidence="9" id="KW-1185">Reference proteome</keyword>
<evidence type="ECO:0000259" key="7">
    <source>
        <dbReference type="Pfam" id="PF01494"/>
    </source>
</evidence>
<dbReference type="Gene3D" id="3.50.50.60">
    <property type="entry name" value="FAD/NAD(P)-binding domain"/>
    <property type="match status" value="1"/>
</dbReference>
<dbReference type="Pfam" id="PF01494">
    <property type="entry name" value="FAD_binding_3"/>
    <property type="match status" value="1"/>
</dbReference>
<dbReference type="PANTHER" id="PTHR47356">
    <property type="entry name" value="FAD-DEPENDENT MONOOXYGENASE ASQG-RELATED"/>
    <property type="match status" value="1"/>
</dbReference>
<dbReference type="PRINTS" id="PR00420">
    <property type="entry name" value="RNGMNOXGNASE"/>
</dbReference>
<dbReference type="InterPro" id="IPR002938">
    <property type="entry name" value="FAD-bd"/>
</dbReference>